<evidence type="ECO:0000256" key="5">
    <source>
        <dbReference type="ARBA" id="ARBA00023004"/>
    </source>
</evidence>
<evidence type="ECO:0000256" key="3">
    <source>
        <dbReference type="ARBA" id="ARBA00022723"/>
    </source>
</evidence>
<evidence type="ECO:0000313" key="8">
    <source>
        <dbReference type="EMBL" id="WIA12112.1"/>
    </source>
</evidence>
<gene>
    <name evidence="8" type="ORF">OEZ85_012186</name>
</gene>
<evidence type="ECO:0000256" key="1">
    <source>
        <dbReference type="ARBA" id="ARBA00010617"/>
    </source>
</evidence>
<dbReference type="PRINTS" id="PR00465">
    <property type="entry name" value="EP450IV"/>
</dbReference>
<dbReference type="PROSITE" id="PS00086">
    <property type="entry name" value="CYTOCHROME_P450"/>
    <property type="match status" value="1"/>
</dbReference>
<dbReference type="InterPro" id="IPR002403">
    <property type="entry name" value="Cyt_P450_E_grp-IV"/>
</dbReference>
<evidence type="ECO:0000256" key="4">
    <source>
        <dbReference type="ARBA" id="ARBA00023002"/>
    </source>
</evidence>
<accession>A0ABY8TSL4</accession>
<dbReference type="InterPro" id="IPR017972">
    <property type="entry name" value="Cyt_P450_CS"/>
</dbReference>
<dbReference type="EMBL" id="CP126210">
    <property type="protein sequence ID" value="WIA12112.1"/>
    <property type="molecule type" value="Genomic_DNA"/>
</dbReference>
<evidence type="ECO:0000313" key="9">
    <source>
        <dbReference type="Proteomes" id="UP001244341"/>
    </source>
</evidence>
<keyword evidence="4 7" id="KW-0560">Oxidoreductase</keyword>
<keyword evidence="9" id="KW-1185">Reference proteome</keyword>
<keyword evidence="5 7" id="KW-0408">Iron</keyword>
<protein>
    <recommendedName>
        <fullName evidence="10">Cytochrome P450</fullName>
    </recommendedName>
</protein>
<sequence length="483" mass="52422">MLLFRRKLLGSRCSQLSLRGLATCAIRTVGLPATLSTTMGLTVSTNMGVPDVHDARDLPREVLALQATSPATFAVTALDGHRFAWVKPAGPAGPEQLIVADPATLQSWMKDEWKIGSVTGWPDTIGQLLGPEAMANTRSAEQHQRLRQLFSPMLRDDSMARMLPKIQGSVQRYMREWAAKGTVPAYTETLTLVFDVLVNQAMQLDWPDADIKKYAVLFEVWNQGFTPSTADPRWAKGMEARKELVARFRSAVSDPRLLPGSIPATLRDEYGAESDVVTDNLIMVLFAGFETSTSLTVRLLYELAKHPDALQKLRAEQQAVAAKHGPTLGLKALGAMTYTEAAISEALRLGQMVANVPRVATKAIETPRAPPVPAGCPFSASWAGQSVLDPAVQGSTTAFNPDRWLDKRNKASLKLHQTPFGYGTHSCLGWRIARAVAAAVAQELALAYELSAETDAAWDDFPTGSRPANELPLSLKPLAASAQ</sequence>
<keyword evidence="6 7" id="KW-0503">Monooxygenase</keyword>
<comment type="similarity">
    <text evidence="1 7">Belongs to the cytochrome P450 family.</text>
</comment>
<evidence type="ECO:0000256" key="7">
    <source>
        <dbReference type="RuleBase" id="RU000461"/>
    </source>
</evidence>
<dbReference type="Proteomes" id="UP001244341">
    <property type="component" value="Chromosome 3b"/>
</dbReference>
<dbReference type="PRINTS" id="PR00385">
    <property type="entry name" value="P450"/>
</dbReference>
<dbReference type="InterPro" id="IPR001128">
    <property type="entry name" value="Cyt_P450"/>
</dbReference>
<dbReference type="InterPro" id="IPR036396">
    <property type="entry name" value="Cyt_P450_sf"/>
</dbReference>
<evidence type="ECO:0000256" key="2">
    <source>
        <dbReference type="ARBA" id="ARBA00022617"/>
    </source>
</evidence>
<keyword evidence="2 7" id="KW-0349">Heme</keyword>
<dbReference type="Pfam" id="PF00067">
    <property type="entry name" value="p450"/>
    <property type="match status" value="1"/>
</dbReference>
<proteinExistence type="inferred from homology"/>
<organism evidence="8 9">
    <name type="scientific">Tetradesmus obliquus</name>
    <name type="common">Green alga</name>
    <name type="synonym">Acutodesmus obliquus</name>
    <dbReference type="NCBI Taxonomy" id="3088"/>
    <lineage>
        <taxon>Eukaryota</taxon>
        <taxon>Viridiplantae</taxon>
        <taxon>Chlorophyta</taxon>
        <taxon>core chlorophytes</taxon>
        <taxon>Chlorophyceae</taxon>
        <taxon>CS clade</taxon>
        <taxon>Sphaeropleales</taxon>
        <taxon>Scenedesmaceae</taxon>
        <taxon>Tetradesmus</taxon>
    </lineage>
</organism>
<dbReference type="PANTHER" id="PTHR24286">
    <property type="entry name" value="CYTOCHROME P450 26"/>
    <property type="match status" value="1"/>
</dbReference>
<dbReference type="SUPFAM" id="SSF48264">
    <property type="entry name" value="Cytochrome P450"/>
    <property type="match status" value="1"/>
</dbReference>
<evidence type="ECO:0008006" key="10">
    <source>
        <dbReference type="Google" id="ProtNLM"/>
    </source>
</evidence>
<dbReference type="PANTHER" id="PTHR24286:SF384">
    <property type="entry name" value="P450, PUTATIVE (EUROFUNG)-RELATED"/>
    <property type="match status" value="1"/>
</dbReference>
<reference evidence="8 9" key="1">
    <citation type="submission" date="2023-05" db="EMBL/GenBank/DDBJ databases">
        <title>A 100% complete, gapless, phased diploid assembly of the Scenedesmus obliquus UTEX 3031 genome.</title>
        <authorList>
            <person name="Biondi T.C."/>
            <person name="Hanschen E.R."/>
            <person name="Kwon T."/>
            <person name="Eng W."/>
            <person name="Kruse C.P.S."/>
            <person name="Koehler S.I."/>
            <person name="Kunde Y."/>
            <person name="Gleasner C.D."/>
            <person name="You Mak K.T."/>
            <person name="Polle J."/>
            <person name="Hovde B.T."/>
            <person name="Starkenburg S.R."/>
        </authorList>
    </citation>
    <scope>NUCLEOTIDE SEQUENCE [LARGE SCALE GENOMIC DNA]</scope>
    <source>
        <strain evidence="8 9">DOE0152z</strain>
    </source>
</reference>
<keyword evidence="3 7" id="KW-0479">Metal-binding</keyword>
<name>A0ABY8TSL4_TETOB</name>
<dbReference type="Gene3D" id="1.10.630.10">
    <property type="entry name" value="Cytochrome P450"/>
    <property type="match status" value="1"/>
</dbReference>
<evidence type="ECO:0000256" key="6">
    <source>
        <dbReference type="ARBA" id="ARBA00023033"/>
    </source>
</evidence>